<comment type="similarity">
    <text evidence="1">Belongs to the bacterial solute-binding protein 7 family.</text>
</comment>
<evidence type="ECO:0000256" key="5">
    <source>
        <dbReference type="SAM" id="SignalP"/>
    </source>
</evidence>
<protein>
    <submittedName>
        <fullName evidence="6">DctP family TRAP transporter solute-binding subunit</fullName>
    </submittedName>
</protein>
<proteinExistence type="inferred from homology"/>
<dbReference type="NCBIfam" id="TIGR00787">
    <property type="entry name" value="dctP"/>
    <property type="match status" value="1"/>
</dbReference>
<evidence type="ECO:0000256" key="3">
    <source>
        <dbReference type="ARBA" id="ARBA00022729"/>
    </source>
</evidence>
<reference evidence="6 7" key="1">
    <citation type="submission" date="2023-04" db="EMBL/GenBank/DDBJ databases">
        <title>A long-awaited taxogenomic arrangement of the family Halomonadaceae.</title>
        <authorList>
            <person name="De La Haba R."/>
            <person name="Chuvochina M."/>
            <person name="Wittouck S."/>
            <person name="Arahal D.R."/>
            <person name="Sanchez-Porro C."/>
            <person name="Hugenholtz P."/>
            <person name="Ventosa A."/>
        </authorList>
    </citation>
    <scope>NUCLEOTIDE SEQUENCE [LARGE SCALE GENOMIC DNA]</scope>
    <source>
        <strain evidence="6 7">DSM 26770</strain>
    </source>
</reference>
<keyword evidence="2" id="KW-0813">Transport</keyword>
<dbReference type="PANTHER" id="PTHR33376:SF7">
    <property type="entry name" value="C4-DICARBOXYLATE-BINDING PROTEIN DCTB"/>
    <property type="match status" value="1"/>
</dbReference>
<dbReference type="NCBIfam" id="NF037995">
    <property type="entry name" value="TRAP_S1"/>
    <property type="match status" value="1"/>
</dbReference>
<evidence type="ECO:0000313" key="7">
    <source>
        <dbReference type="Proteomes" id="UP001251374"/>
    </source>
</evidence>
<evidence type="ECO:0000256" key="1">
    <source>
        <dbReference type="ARBA" id="ARBA00009023"/>
    </source>
</evidence>
<evidence type="ECO:0000313" key="6">
    <source>
        <dbReference type="EMBL" id="MDR5907131.1"/>
    </source>
</evidence>
<dbReference type="Gene3D" id="3.40.190.170">
    <property type="entry name" value="Bacterial extracellular solute-binding protein, family 7"/>
    <property type="match status" value="1"/>
</dbReference>
<dbReference type="Pfam" id="PF03480">
    <property type="entry name" value="DctP"/>
    <property type="match status" value="1"/>
</dbReference>
<keyword evidence="3 5" id="KW-0732">Signal</keyword>
<feature type="coiled-coil region" evidence="4">
    <location>
        <begin position="259"/>
        <end position="298"/>
    </location>
</feature>
<dbReference type="InterPro" id="IPR018389">
    <property type="entry name" value="DctP_fam"/>
</dbReference>
<dbReference type="PIRSF" id="PIRSF006470">
    <property type="entry name" value="DctB"/>
    <property type="match status" value="1"/>
</dbReference>
<comment type="caution">
    <text evidence="6">The sequence shown here is derived from an EMBL/GenBank/DDBJ whole genome shotgun (WGS) entry which is preliminary data.</text>
</comment>
<dbReference type="RefSeq" id="WP_309724264.1">
    <property type="nucleotide sequence ID" value="NZ_JARWAM010000014.1"/>
</dbReference>
<dbReference type="SUPFAM" id="SSF53850">
    <property type="entry name" value="Periplasmic binding protein-like II"/>
    <property type="match status" value="1"/>
</dbReference>
<feature type="signal peptide" evidence="5">
    <location>
        <begin position="1"/>
        <end position="25"/>
    </location>
</feature>
<dbReference type="InterPro" id="IPR004682">
    <property type="entry name" value="TRAP_DctP"/>
</dbReference>
<gene>
    <name evidence="6" type="ORF">QC821_17760</name>
</gene>
<evidence type="ECO:0000256" key="2">
    <source>
        <dbReference type="ARBA" id="ARBA00022448"/>
    </source>
</evidence>
<dbReference type="PANTHER" id="PTHR33376">
    <property type="match status" value="1"/>
</dbReference>
<keyword evidence="7" id="KW-1185">Reference proteome</keyword>
<sequence length="333" mass="36512">MTPLVAKSGLAGLLAISMLGTSAHGQETVRLAVGDPLGSAVGLAAQDFAERVDKATNGQVEVEVFPDGVLFGGDQNAAVNMVQNGSLDATILSTSVYASFKSCMNAISLPYLFSDYDEFADYLEGEPGQQLLASLGDMNTEGLALMIRTFRHVTNNERPIQTPDDLKGLKLRVPNNELWVGFFGPLGAEPTPMNFTEVYTSLQLGTIDGQENPVEVPLANNFYEVQDYLSLTGHLADGYVLAFNQDLWGEFDKDTQAALRNAAQEAARFKLENDTAEEERMVAELEELGMKVNRLSEEQRTAFQKEAHELYPRFESLVGEQCMDQTMEYLGRG</sequence>
<dbReference type="EMBL" id="JARWAM010000014">
    <property type="protein sequence ID" value="MDR5907131.1"/>
    <property type="molecule type" value="Genomic_DNA"/>
</dbReference>
<accession>A0ABU1HI19</accession>
<dbReference type="InterPro" id="IPR038404">
    <property type="entry name" value="TRAP_DctP_sf"/>
</dbReference>
<keyword evidence="4" id="KW-0175">Coiled coil</keyword>
<organism evidence="6 7">
    <name type="scientific">Franzmannia qiaohouensis</name>
    <dbReference type="NCBI Taxonomy" id="1329370"/>
    <lineage>
        <taxon>Bacteria</taxon>
        <taxon>Pseudomonadati</taxon>
        <taxon>Pseudomonadota</taxon>
        <taxon>Gammaproteobacteria</taxon>
        <taxon>Oceanospirillales</taxon>
        <taxon>Halomonadaceae</taxon>
        <taxon>Franzmannia</taxon>
    </lineage>
</organism>
<evidence type="ECO:0000256" key="4">
    <source>
        <dbReference type="SAM" id="Coils"/>
    </source>
</evidence>
<dbReference type="Proteomes" id="UP001251374">
    <property type="component" value="Unassembled WGS sequence"/>
</dbReference>
<name>A0ABU1HI19_9GAMM</name>
<feature type="chain" id="PRO_5045528207" evidence="5">
    <location>
        <begin position="26"/>
        <end position="333"/>
    </location>
</feature>